<reference evidence="2 3" key="1">
    <citation type="submission" date="2014-08" db="EMBL/GenBank/DDBJ databases">
        <title>Genome sequences of NCPPB Pectobacterium isolates.</title>
        <authorList>
            <person name="Glover R.H."/>
            <person name="Sapp M."/>
            <person name="Elphinstone J."/>
        </authorList>
    </citation>
    <scope>NUCLEOTIDE SEQUENCE [LARGE SCALE GENOMIC DNA]</scope>
    <source>
        <strain evidence="2 3">NCPPB 2793</strain>
    </source>
</reference>
<keyword evidence="1" id="KW-0812">Transmembrane</keyword>
<keyword evidence="3" id="KW-1185">Reference proteome</keyword>
<keyword evidence="1" id="KW-1133">Transmembrane helix</keyword>
<evidence type="ECO:0000313" key="2">
    <source>
        <dbReference type="EMBL" id="KFX11865.1"/>
    </source>
</evidence>
<feature type="transmembrane region" description="Helical" evidence="1">
    <location>
        <begin position="28"/>
        <end position="47"/>
    </location>
</feature>
<protein>
    <recommendedName>
        <fullName evidence="4">Transposase</fullName>
    </recommendedName>
</protein>
<gene>
    <name evidence="2" type="ORF">JV35_20795</name>
</gene>
<dbReference type="Proteomes" id="UP000032869">
    <property type="component" value="Unassembled WGS sequence"/>
</dbReference>
<organism evidence="2 3">
    <name type="scientific">Pectobacterium betavasculorum</name>
    <dbReference type="NCBI Taxonomy" id="55207"/>
    <lineage>
        <taxon>Bacteria</taxon>
        <taxon>Pseudomonadati</taxon>
        <taxon>Pseudomonadota</taxon>
        <taxon>Gammaproteobacteria</taxon>
        <taxon>Enterobacterales</taxon>
        <taxon>Pectobacteriaceae</taxon>
        <taxon>Pectobacterium</taxon>
    </lineage>
</organism>
<proteinExistence type="predicted"/>
<evidence type="ECO:0000313" key="3">
    <source>
        <dbReference type="Proteomes" id="UP000032869"/>
    </source>
</evidence>
<evidence type="ECO:0008006" key="4">
    <source>
        <dbReference type="Google" id="ProtNLM"/>
    </source>
</evidence>
<accession>A0ABR4UTZ3</accession>
<name>A0ABR4UTZ3_9GAMM</name>
<evidence type="ECO:0000256" key="1">
    <source>
        <dbReference type="SAM" id="Phobius"/>
    </source>
</evidence>
<dbReference type="EMBL" id="JQHL01000030">
    <property type="protein sequence ID" value="KFX11865.1"/>
    <property type="molecule type" value="Genomic_DNA"/>
</dbReference>
<sequence>MKMGSSDAYELKIHFLLLLRHVCKRQSGFLNMAPLTGIAFSINWLIIKLNQKTLSVETTKMTTFLHAEQAWGSTINF</sequence>
<keyword evidence="1" id="KW-0472">Membrane</keyword>
<comment type="caution">
    <text evidence="2">The sequence shown here is derived from an EMBL/GenBank/DDBJ whole genome shotgun (WGS) entry which is preliminary data.</text>
</comment>